<dbReference type="EMBL" id="KB870811">
    <property type="protein sequence ID" value="EOA17789.1"/>
    <property type="molecule type" value="Genomic_DNA"/>
</dbReference>
<gene>
    <name evidence="1" type="ORF">CARUB_v10006182mg</name>
</gene>
<reference evidence="2" key="1">
    <citation type="journal article" date="2013" name="Nat. Genet.">
        <title>The Capsella rubella genome and the genomic consequences of rapid mating system evolution.</title>
        <authorList>
            <person name="Slotte T."/>
            <person name="Hazzouri K.M."/>
            <person name="Agren J.A."/>
            <person name="Koenig D."/>
            <person name="Maumus F."/>
            <person name="Guo Y.L."/>
            <person name="Steige K."/>
            <person name="Platts A.E."/>
            <person name="Escobar J.S."/>
            <person name="Newman L.K."/>
            <person name="Wang W."/>
            <person name="Mandakova T."/>
            <person name="Vello E."/>
            <person name="Smith L.M."/>
            <person name="Henz S.R."/>
            <person name="Steffen J."/>
            <person name="Takuno S."/>
            <person name="Brandvain Y."/>
            <person name="Coop G."/>
            <person name="Andolfatto P."/>
            <person name="Hu T.T."/>
            <person name="Blanchette M."/>
            <person name="Clark R.M."/>
            <person name="Quesneville H."/>
            <person name="Nordborg M."/>
            <person name="Gaut B.S."/>
            <person name="Lysak M.A."/>
            <person name="Jenkins J."/>
            <person name="Grimwood J."/>
            <person name="Chapman J."/>
            <person name="Prochnik S."/>
            <person name="Shu S."/>
            <person name="Rokhsar D."/>
            <person name="Schmutz J."/>
            <person name="Weigel D."/>
            <person name="Wright S.I."/>
        </authorList>
    </citation>
    <scope>NUCLEOTIDE SEQUENCE [LARGE SCALE GENOMIC DNA]</scope>
    <source>
        <strain evidence="2">cv. Monte Gargano</strain>
    </source>
</reference>
<proteinExistence type="predicted"/>
<protein>
    <recommendedName>
        <fullName evidence="3">Pentatricopeptide repeat-containing protein</fullName>
    </recommendedName>
</protein>
<name>R0GLN1_9BRAS</name>
<evidence type="ECO:0008006" key="3">
    <source>
        <dbReference type="Google" id="ProtNLM"/>
    </source>
</evidence>
<dbReference type="Proteomes" id="UP000029121">
    <property type="component" value="Unassembled WGS sequence"/>
</dbReference>
<evidence type="ECO:0000313" key="2">
    <source>
        <dbReference type="Proteomes" id="UP000029121"/>
    </source>
</evidence>
<accession>R0GLN1</accession>
<keyword evidence="2" id="KW-1185">Reference proteome</keyword>
<evidence type="ECO:0000313" key="1">
    <source>
        <dbReference type="EMBL" id="EOA17789.1"/>
    </source>
</evidence>
<dbReference type="eggNOG" id="KOG4197">
    <property type="taxonomic scope" value="Eukaryota"/>
</dbReference>
<organism evidence="1 2">
    <name type="scientific">Capsella rubella</name>
    <dbReference type="NCBI Taxonomy" id="81985"/>
    <lineage>
        <taxon>Eukaryota</taxon>
        <taxon>Viridiplantae</taxon>
        <taxon>Streptophyta</taxon>
        <taxon>Embryophyta</taxon>
        <taxon>Tracheophyta</taxon>
        <taxon>Spermatophyta</taxon>
        <taxon>Magnoliopsida</taxon>
        <taxon>eudicotyledons</taxon>
        <taxon>Gunneridae</taxon>
        <taxon>Pentapetalae</taxon>
        <taxon>rosids</taxon>
        <taxon>malvids</taxon>
        <taxon>Brassicales</taxon>
        <taxon>Brassicaceae</taxon>
        <taxon>Camelineae</taxon>
        <taxon>Capsella</taxon>
    </lineage>
</organism>
<dbReference type="AlphaFoldDB" id="R0GLN1"/>
<sequence>DVISDFNEYGYLREAAGLFREMLADETSPDESTLAAVLICNDQITRISKKKKQDSV</sequence>
<feature type="non-terminal residue" evidence="1">
    <location>
        <position position="1"/>
    </location>
</feature>